<reference evidence="1" key="1">
    <citation type="submission" date="2014-09" db="EMBL/GenBank/DDBJ databases">
        <authorList>
            <person name="Magalhaes I.L.F."/>
            <person name="Oliveira U."/>
            <person name="Santos F.R."/>
            <person name="Vidigal T.H.D.A."/>
            <person name="Brescovit A.D."/>
            <person name="Santos A.J."/>
        </authorList>
    </citation>
    <scope>NUCLEOTIDE SEQUENCE</scope>
    <source>
        <tissue evidence="1">Shoot tissue taken approximately 20 cm above the soil surface</tissue>
    </source>
</reference>
<accession>A0A0A8ZCP6</accession>
<name>A0A0A8ZCP6_ARUDO</name>
<sequence>MQKHHWCCKNTNKLSKMHNHHDCRTYTTFLMSHNAQQSSRTLQSS</sequence>
<proteinExistence type="predicted"/>
<protein>
    <submittedName>
        <fullName evidence="1">Uncharacterized protein</fullName>
    </submittedName>
</protein>
<organism evidence="1">
    <name type="scientific">Arundo donax</name>
    <name type="common">Giant reed</name>
    <name type="synonym">Donax arundinaceus</name>
    <dbReference type="NCBI Taxonomy" id="35708"/>
    <lineage>
        <taxon>Eukaryota</taxon>
        <taxon>Viridiplantae</taxon>
        <taxon>Streptophyta</taxon>
        <taxon>Embryophyta</taxon>
        <taxon>Tracheophyta</taxon>
        <taxon>Spermatophyta</taxon>
        <taxon>Magnoliopsida</taxon>
        <taxon>Liliopsida</taxon>
        <taxon>Poales</taxon>
        <taxon>Poaceae</taxon>
        <taxon>PACMAD clade</taxon>
        <taxon>Arundinoideae</taxon>
        <taxon>Arundineae</taxon>
        <taxon>Arundo</taxon>
    </lineage>
</organism>
<dbReference type="AlphaFoldDB" id="A0A0A8ZCP6"/>
<reference evidence="1" key="2">
    <citation type="journal article" date="2015" name="Data Brief">
        <title>Shoot transcriptome of the giant reed, Arundo donax.</title>
        <authorList>
            <person name="Barrero R.A."/>
            <person name="Guerrero F.D."/>
            <person name="Moolhuijzen P."/>
            <person name="Goolsby J.A."/>
            <person name="Tidwell J."/>
            <person name="Bellgard S.E."/>
            <person name="Bellgard M.I."/>
        </authorList>
    </citation>
    <scope>NUCLEOTIDE SEQUENCE</scope>
    <source>
        <tissue evidence="1">Shoot tissue taken approximately 20 cm above the soil surface</tissue>
    </source>
</reference>
<evidence type="ECO:0000313" key="1">
    <source>
        <dbReference type="EMBL" id="JAD32597.1"/>
    </source>
</evidence>
<dbReference type="EMBL" id="GBRH01265298">
    <property type="protein sequence ID" value="JAD32597.1"/>
    <property type="molecule type" value="Transcribed_RNA"/>
</dbReference>